<feature type="compositionally biased region" description="Polar residues" evidence="1">
    <location>
        <begin position="107"/>
        <end position="116"/>
    </location>
</feature>
<dbReference type="Proteomes" id="UP000270094">
    <property type="component" value="Unassembled WGS sequence"/>
</dbReference>
<dbReference type="AlphaFoldDB" id="A0A3P7JI07"/>
<feature type="compositionally biased region" description="Polar residues" evidence="1">
    <location>
        <begin position="84"/>
        <end position="94"/>
    </location>
</feature>
<gene>
    <name evidence="2" type="ORF">SVUK_LOCUS12912</name>
</gene>
<feature type="region of interest" description="Disordered" evidence="1">
    <location>
        <begin position="83"/>
        <end position="119"/>
    </location>
</feature>
<evidence type="ECO:0000256" key="1">
    <source>
        <dbReference type="SAM" id="MobiDB-lite"/>
    </source>
</evidence>
<feature type="compositionally biased region" description="Basic and acidic residues" evidence="1">
    <location>
        <begin position="95"/>
        <end position="106"/>
    </location>
</feature>
<reference evidence="2 3" key="1">
    <citation type="submission" date="2018-11" db="EMBL/GenBank/DDBJ databases">
        <authorList>
            <consortium name="Pathogen Informatics"/>
        </authorList>
    </citation>
    <scope>NUCLEOTIDE SEQUENCE [LARGE SCALE GENOMIC DNA]</scope>
</reference>
<dbReference type="EMBL" id="UYYB01100484">
    <property type="protein sequence ID" value="VDM77914.1"/>
    <property type="molecule type" value="Genomic_DNA"/>
</dbReference>
<proteinExistence type="predicted"/>
<sequence>MIRGHFGVKTSDETLKVLKFPIVTVEQKQSQENTSQLLNREGLRVSDAVVDNTNDDLLLKMGKEDISELPKEDGMDRIRKFFREQQSSSGFTSKKPSESRSTEGDSHFQNVENIRNTVEKDGYHTRIRFKIQ</sequence>
<keyword evidence="3" id="KW-1185">Reference proteome</keyword>
<organism evidence="2 3">
    <name type="scientific">Strongylus vulgaris</name>
    <name type="common">Blood worm</name>
    <dbReference type="NCBI Taxonomy" id="40348"/>
    <lineage>
        <taxon>Eukaryota</taxon>
        <taxon>Metazoa</taxon>
        <taxon>Ecdysozoa</taxon>
        <taxon>Nematoda</taxon>
        <taxon>Chromadorea</taxon>
        <taxon>Rhabditida</taxon>
        <taxon>Rhabditina</taxon>
        <taxon>Rhabditomorpha</taxon>
        <taxon>Strongyloidea</taxon>
        <taxon>Strongylidae</taxon>
        <taxon>Strongylus</taxon>
    </lineage>
</organism>
<protein>
    <submittedName>
        <fullName evidence="2">Uncharacterized protein</fullName>
    </submittedName>
</protein>
<accession>A0A3P7JI07</accession>
<evidence type="ECO:0000313" key="3">
    <source>
        <dbReference type="Proteomes" id="UP000270094"/>
    </source>
</evidence>
<name>A0A3P7JI07_STRVU</name>
<evidence type="ECO:0000313" key="2">
    <source>
        <dbReference type="EMBL" id="VDM77914.1"/>
    </source>
</evidence>